<keyword evidence="5" id="KW-1185">Reference proteome</keyword>
<keyword evidence="1" id="KW-0175">Coiled coil</keyword>
<organism evidence="4 5">
    <name type="scientific">Moraxella pluranimalium</name>
    <dbReference type="NCBI Taxonomy" id="470453"/>
    <lineage>
        <taxon>Bacteria</taxon>
        <taxon>Pseudomonadati</taxon>
        <taxon>Pseudomonadota</taxon>
        <taxon>Gammaproteobacteria</taxon>
        <taxon>Moraxellales</taxon>
        <taxon>Moraxellaceae</taxon>
        <taxon>Moraxella</taxon>
    </lineage>
</organism>
<dbReference type="AlphaFoldDB" id="A0A1T0CPZ3"/>
<dbReference type="Proteomes" id="UP000189800">
    <property type="component" value="Unassembled WGS sequence"/>
</dbReference>
<name>A0A1T0CPZ3_9GAMM</name>
<protein>
    <recommendedName>
        <fullName evidence="3">Holliday junction resolvase-related domain-containing protein</fullName>
    </recommendedName>
</protein>
<accession>A0A1T0CPZ3</accession>
<feature type="coiled-coil region" evidence="1">
    <location>
        <begin position="65"/>
        <end position="92"/>
    </location>
</feature>
<feature type="domain" description="Holliday junction resolvase-related" evidence="3">
    <location>
        <begin position="48"/>
        <end position="195"/>
    </location>
</feature>
<keyword evidence="2" id="KW-0472">Membrane</keyword>
<keyword evidence="2" id="KW-0812">Transmembrane</keyword>
<evidence type="ECO:0000313" key="5">
    <source>
        <dbReference type="Proteomes" id="UP000189800"/>
    </source>
</evidence>
<dbReference type="RefSeq" id="WP_078253924.1">
    <property type="nucleotide sequence ID" value="NZ_MUYU01000011.1"/>
</dbReference>
<dbReference type="InterPro" id="IPR019287">
    <property type="entry name" value="Hday_junct_resolvase-rel_dom"/>
</dbReference>
<dbReference type="Pfam" id="PF10107">
    <property type="entry name" value="Endonuc_Holl"/>
    <property type="match status" value="1"/>
</dbReference>
<reference evidence="4 5" key="1">
    <citation type="submission" date="2017-02" db="EMBL/GenBank/DDBJ databases">
        <title>Draft genome sequence of Moraxella pluranimalium CCUG 54913T type strain.</title>
        <authorList>
            <person name="Salva-Serra F."/>
            <person name="Engstrom-Jakobsson H."/>
            <person name="Thorell K."/>
            <person name="Jaen-Luchoro D."/>
            <person name="Gonzales-Siles L."/>
            <person name="Karlsson R."/>
            <person name="Yazdan S."/>
            <person name="Boulund F."/>
            <person name="Johnning A."/>
            <person name="Engstrand L."/>
            <person name="Kristiansson E."/>
            <person name="Moore E."/>
        </authorList>
    </citation>
    <scope>NUCLEOTIDE SEQUENCE [LARGE SCALE GENOMIC DNA]</scope>
    <source>
        <strain evidence="4 5">CCUG 54913</strain>
    </source>
</reference>
<dbReference type="OrthoDB" id="37460at2"/>
<evidence type="ECO:0000256" key="1">
    <source>
        <dbReference type="SAM" id="Coils"/>
    </source>
</evidence>
<dbReference type="STRING" id="470453.B0680_04745"/>
<evidence type="ECO:0000259" key="3">
    <source>
        <dbReference type="Pfam" id="PF10107"/>
    </source>
</evidence>
<sequence>MDLLSIQIYVLAVLTVVIVGLLFILIKQRKEHQQYRIEKDIEISNALNEMMRQKEEFHAEQIKFTEEFQAKLAQKEEQIIQQKMEYSKEKEQAIKQAKKYALDAQRNKVKGQVSENFIPFMQGFEYQASDCHFFGNPIDYIVYNNVHRYVDGECAFDDVSIVFLEVKTGKASLNERQKAIRDAIAQGKVRFEMVRMLEDTSIITEEIVECGQEGFAIDRRQLDNNPLSRANEKWTEEEEWALVESYDNGLNYYQLAAIHKRTAQAIISRLKKMGKIA</sequence>
<evidence type="ECO:0000256" key="2">
    <source>
        <dbReference type="SAM" id="Phobius"/>
    </source>
</evidence>
<gene>
    <name evidence="4" type="ORF">B0680_04745</name>
</gene>
<feature type="transmembrane region" description="Helical" evidence="2">
    <location>
        <begin position="6"/>
        <end position="26"/>
    </location>
</feature>
<evidence type="ECO:0000313" key="4">
    <source>
        <dbReference type="EMBL" id="OOS24415.1"/>
    </source>
</evidence>
<comment type="caution">
    <text evidence="4">The sequence shown here is derived from an EMBL/GenBank/DDBJ whole genome shotgun (WGS) entry which is preliminary data.</text>
</comment>
<proteinExistence type="predicted"/>
<dbReference type="EMBL" id="MUYU01000011">
    <property type="protein sequence ID" value="OOS24415.1"/>
    <property type="molecule type" value="Genomic_DNA"/>
</dbReference>
<keyword evidence="2" id="KW-1133">Transmembrane helix</keyword>